<accession>C9SFG5</accession>
<dbReference type="Proteomes" id="UP000008698">
    <property type="component" value="Unassembled WGS sequence"/>
</dbReference>
<protein>
    <submittedName>
        <fullName evidence="1">Uncharacterized protein</fullName>
    </submittedName>
</protein>
<gene>
    <name evidence="1" type="ORF">VDBG_04060</name>
</gene>
<dbReference type="RefSeq" id="XP_003006107.1">
    <property type="nucleotide sequence ID" value="XM_003006061.1"/>
</dbReference>
<dbReference type="HOGENOM" id="CLU_2279585_0_0_1"/>
<dbReference type="KEGG" id="val:VDBG_04060"/>
<dbReference type="OrthoDB" id="4849605at2759"/>
<organism evidence="2">
    <name type="scientific">Verticillium alfalfae (strain VaMs.102 / ATCC MYA-4576 / FGSC 10136)</name>
    <name type="common">Verticillium wilt of alfalfa</name>
    <name type="synonym">Verticillium albo-atrum</name>
    <dbReference type="NCBI Taxonomy" id="526221"/>
    <lineage>
        <taxon>Eukaryota</taxon>
        <taxon>Fungi</taxon>
        <taxon>Dikarya</taxon>
        <taxon>Ascomycota</taxon>
        <taxon>Pezizomycotina</taxon>
        <taxon>Sordariomycetes</taxon>
        <taxon>Hypocreomycetidae</taxon>
        <taxon>Glomerellales</taxon>
        <taxon>Plectosphaerellaceae</taxon>
        <taxon>Verticillium</taxon>
    </lineage>
</organism>
<dbReference type="GeneID" id="9532722"/>
<dbReference type="AlphaFoldDB" id="C9SFG5"/>
<dbReference type="STRING" id="526221.C9SFG5"/>
<name>C9SFG5_VERA1</name>
<dbReference type="EMBL" id="DS985217">
    <property type="protein sequence ID" value="EEY17951.1"/>
    <property type="molecule type" value="Genomic_DNA"/>
</dbReference>
<sequence>MTAPQGCWTCKRYGIRLVWPDEPCARRGELILCRVANAATPHDYPQDNYCRFLNFTWMDFCLKEKRLTWRQFIERTSAGPLHTLSLHSPIVGEDAMLLAYCL</sequence>
<reference evidence="2" key="1">
    <citation type="journal article" date="2011" name="PLoS Pathog.">
        <title>Comparative genomics yields insights into niche adaptation of plant vascular wilt pathogens.</title>
        <authorList>
            <person name="Klosterman S.J."/>
            <person name="Subbarao K.V."/>
            <person name="Kang S."/>
            <person name="Veronese P."/>
            <person name="Gold S.E."/>
            <person name="Thomma B.P.H.J."/>
            <person name="Chen Z."/>
            <person name="Henrissat B."/>
            <person name="Lee Y.-H."/>
            <person name="Park J."/>
            <person name="Garcia-Pedrajas M.D."/>
            <person name="Barbara D.J."/>
            <person name="Anchieta A."/>
            <person name="de Jonge R."/>
            <person name="Santhanam P."/>
            <person name="Maruthachalam K."/>
            <person name="Atallah Z."/>
            <person name="Amyotte S.G."/>
            <person name="Paz Z."/>
            <person name="Inderbitzin P."/>
            <person name="Hayes R.J."/>
            <person name="Heiman D.I."/>
            <person name="Young S."/>
            <person name="Zeng Q."/>
            <person name="Engels R."/>
            <person name="Galagan J."/>
            <person name="Cuomo C.A."/>
            <person name="Dobinson K.F."/>
            <person name="Ma L.-J."/>
        </authorList>
    </citation>
    <scope>NUCLEOTIDE SEQUENCE [LARGE SCALE GENOMIC DNA]</scope>
    <source>
        <strain evidence="2">VaMs.102 / ATCC MYA-4576 / FGSC 10136</strain>
    </source>
</reference>
<evidence type="ECO:0000313" key="1">
    <source>
        <dbReference type="EMBL" id="EEY17951.1"/>
    </source>
</evidence>
<proteinExistence type="predicted"/>
<keyword evidence="2" id="KW-1185">Reference proteome</keyword>
<evidence type="ECO:0000313" key="2">
    <source>
        <dbReference type="Proteomes" id="UP000008698"/>
    </source>
</evidence>